<dbReference type="RefSeq" id="WP_380761487.1">
    <property type="nucleotide sequence ID" value="NZ_JBHSRF010000084.1"/>
</dbReference>
<reference evidence="2" key="1">
    <citation type="journal article" date="2019" name="Int. J. Syst. Evol. Microbiol.">
        <title>The Global Catalogue of Microorganisms (GCM) 10K type strain sequencing project: providing services to taxonomists for standard genome sequencing and annotation.</title>
        <authorList>
            <consortium name="The Broad Institute Genomics Platform"/>
            <consortium name="The Broad Institute Genome Sequencing Center for Infectious Disease"/>
            <person name="Wu L."/>
            <person name="Ma J."/>
        </authorList>
    </citation>
    <scope>NUCLEOTIDE SEQUENCE [LARGE SCALE GENOMIC DNA]</scope>
    <source>
        <strain evidence="2">JCM 30346</strain>
    </source>
</reference>
<gene>
    <name evidence="1" type="ORF">ACFP1K_34725</name>
</gene>
<protein>
    <submittedName>
        <fullName evidence="1">Uncharacterized protein</fullName>
    </submittedName>
</protein>
<name>A0ABW1NUH4_9ACTN</name>
<evidence type="ECO:0000313" key="2">
    <source>
        <dbReference type="Proteomes" id="UP001596137"/>
    </source>
</evidence>
<dbReference type="EMBL" id="JBHSRF010000084">
    <property type="protein sequence ID" value="MFC6086369.1"/>
    <property type="molecule type" value="Genomic_DNA"/>
</dbReference>
<evidence type="ECO:0000313" key="1">
    <source>
        <dbReference type="EMBL" id="MFC6086369.1"/>
    </source>
</evidence>
<dbReference type="Proteomes" id="UP001596137">
    <property type="component" value="Unassembled WGS sequence"/>
</dbReference>
<sequence length="90" mass="9635">MTAATSPARLKAGTTVLYVITLQAEVPITLGDRQETRVITQTIANEITVTADMTSLQLFDLARTGLAPEPLRDGVVLHYSTHPQYAAAPA</sequence>
<proteinExistence type="predicted"/>
<accession>A0ABW1NUH4</accession>
<organism evidence="1 2">
    <name type="scientific">Sphaerisporangium aureirubrum</name>
    <dbReference type="NCBI Taxonomy" id="1544736"/>
    <lineage>
        <taxon>Bacteria</taxon>
        <taxon>Bacillati</taxon>
        <taxon>Actinomycetota</taxon>
        <taxon>Actinomycetes</taxon>
        <taxon>Streptosporangiales</taxon>
        <taxon>Streptosporangiaceae</taxon>
        <taxon>Sphaerisporangium</taxon>
    </lineage>
</organism>
<comment type="caution">
    <text evidence="1">The sequence shown here is derived from an EMBL/GenBank/DDBJ whole genome shotgun (WGS) entry which is preliminary data.</text>
</comment>
<keyword evidence="2" id="KW-1185">Reference proteome</keyword>